<gene>
    <name evidence="1" type="ORF">K0M31_002996</name>
</gene>
<feature type="non-terminal residue" evidence="1">
    <location>
        <position position="1"/>
    </location>
</feature>
<keyword evidence="2" id="KW-1185">Reference proteome</keyword>
<dbReference type="Proteomes" id="UP001177670">
    <property type="component" value="Unassembled WGS sequence"/>
</dbReference>
<organism evidence="1 2">
    <name type="scientific">Melipona bicolor</name>
    <dbReference type="NCBI Taxonomy" id="60889"/>
    <lineage>
        <taxon>Eukaryota</taxon>
        <taxon>Metazoa</taxon>
        <taxon>Ecdysozoa</taxon>
        <taxon>Arthropoda</taxon>
        <taxon>Hexapoda</taxon>
        <taxon>Insecta</taxon>
        <taxon>Pterygota</taxon>
        <taxon>Neoptera</taxon>
        <taxon>Endopterygota</taxon>
        <taxon>Hymenoptera</taxon>
        <taxon>Apocrita</taxon>
        <taxon>Aculeata</taxon>
        <taxon>Apoidea</taxon>
        <taxon>Anthophila</taxon>
        <taxon>Apidae</taxon>
        <taxon>Melipona</taxon>
    </lineage>
</organism>
<sequence>RETPAQKEEGRKLGPSCAQFSSEREEELVPFPATNRSTERFWRRRRRPLSLRGKILEIPDRLNAAVDSAVRTKAIIARGNEKTTLQISVKRCTDEIESHDYTVNCVAPLATFVFLKHTSIRTSRSNSFSD</sequence>
<name>A0AA40G0B1_9HYME</name>
<dbReference type="EMBL" id="JAHYIQ010000010">
    <property type="protein sequence ID" value="KAK1128538.1"/>
    <property type="molecule type" value="Genomic_DNA"/>
</dbReference>
<evidence type="ECO:0000313" key="1">
    <source>
        <dbReference type="EMBL" id="KAK1128538.1"/>
    </source>
</evidence>
<protein>
    <submittedName>
        <fullName evidence="1">Uncharacterized protein</fullName>
    </submittedName>
</protein>
<reference evidence="1" key="1">
    <citation type="submission" date="2021-10" db="EMBL/GenBank/DDBJ databases">
        <title>Melipona bicolor Genome sequencing and assembly.</title>
        <authorList>
            <person name="Araujo N.S."/>
            <person name="Arias M.C."/>
        </authorList>
    </citation>
    <scope>NUCLEOTIDE SEQUENCE</scope>
    <source>
        <strain evidence="1">USP_2M_L1-L4_2017</strain>
        <tissue evidence="1">Whole body</tissue>
    </source>
</reference>
<proteinExistence type="predicted"/>
<accession>A0AA40G0B1</accession>
<evidence type="ECO:0000313" key="2">
    <source>
        <dbReference type="Proteomes" id="UP001177670"/>
    </source>
</evidence>
<comment type="caution">
    <text evidence="1">The sequence shown here is derived from an EMBL/GenBank/DDBJ whole genome shotgun (WGS) entry which is preliminary data.</text>
</comment>
<dbReference type="AlphaFoldDB" id="A0AA40G0B1"/>